<dbReference type="Proteomes" id="UP000800036">
    <property type="component" value="Unassembled WGS sequence"/>
</dbReference>
<gene>
    <name evidence="2" type="ORF">BU23DRAFT_663208</name>
</gene>
<evidence type="ECO:0000313" key="2">
    <source>
        <dbReference type="EMBL" id="KAF1966451.1"/>
    </source>
</evidence>
<evidence type="ECO:0000256" key="1">
    <source>
        <dbReference type="SAM" id="MobiDB-lite"/>
    </source>
</evidence>
<feature type="compositionally biased region" description="Basic residues" evidence="1">
    <location>
        <begin position="168"/>
        <end position="178"/>
    </location>
</feature>
<keyword evidence="3" id="KW-1185">Reference proteome</keyword>
<accession>A0A6A5UNE4</accession>
<reference evidence="2" key="1">
    <citation type="journal article" date="2020" name="Stud. Mycol.">
        <title>101 Dothideomycetes genomes: a test case for predicting lifestyles and emergence of pathogens.</title>
        <authorList>
            <person name="Haridas S."/>
            <person name="Albert R."/>
            <person name="Binder M."/>
            <person name="Bloem J."/>
            <person name="Labutti K."/>
            <person name="Salamov A."/>
            <person name="Andreopoulos B."/>
            <person name="Baker S."/>
            <person name="Barry K."/>
            <person name="Bills G."/>
            <person name="Bluhm B."/>
            <person name="Cannon C."/>
            <person name="Castanera R."/>
            <person name="Culley D."/>
            <person name="Daum C."/>
            <person name="Ezra D."/>
            <person name="Gonzalez J."/>
            <person name="Henrissat B."/>
            <person name="Kuo A."/>
            <person name="Liang C."/>
            <person name="Lipzen A."/>
            <person name="Lutzoni F."/>
            <person name="Magnuson J."/>
            <person name="Mondo S."/>
            <person name="Nolan M."/>
            <person name="Ohm R."/>
            <person name="Pangilinan J."/>
            <person name="Park H.-J."/>
            <person name="Ramirez L."/>
            <person name="Alfaro M."/>
            <person name="Sun H."/>
            <person name="Tritt A."/>
            <person name="Yoshinaga Y."/>
            <person name="Zwiers L.-H."/>
            <person name="Turgeon B."/>
            <person name="Goodwin S."/>
            <person name="Spatafora J."/>
            <person name="Crous P."/>
            <person name="Grigoriev I."/>
        </authorList>
    </citation>
    <scope>NUCLEOTIDE SEQUENCE</scope>
    <source>
        <strain evidence="2">CBS 107.79</strain>
    </source>
</reference>
<dbReference type="AlphaFoldDB" id="A0A6A5UNE4"/>
<organism evidence="2 3">
    <name type="scientific">Bimuria novae-zelandiae CBS 107.79</name>
    <dbReference type="NCBI Taxonomy" id="1447943"/>
    <lineage>
        <taxon>Eukaryota</taxon>
        <taxon>Fungi</taxon>
        <taxon>Dikarya</taxon>
        <taxon>Ascomycota</taxon>
        <taxon>Pezizomycotina</taxon>
        <taxon>Dothideomycetes</taxon>
        <taxon>Pleosporomycetidae</taxon>
        <taxon>Pleosporales</taxon>
        <taxon>Massarineae</taxon>
        <taxon>Didymosphaeriaceae</taxon>
        <taxon>Bimuria</taxon>
    </lineage>
</organism>
<dbReference type="EMBL" id="ML976746">
    <property type="protein sequence ID" value="KAF1966451.1"/>
    <property type="molecule type" value="Genomic_DNA"/>
</dbReference>
<feature type="region of interest" description="Disordered" evidence="1">
    <location>
        <begin position="613"/>
        <end position="641"/>
    </location>
</feature>
<evidence type="ECO:0000313" key="3">
    <source>
        <dbReference type="Proteomes" id="UP000800036"/>
    </source>
</evidence>
<protein>
    <submittedName>
        <fullName evidence="2">Uncharacterized protein</fullName>
    </submittedName>
</protein>
<sequence>MPCLLETHPIGGTVAEHWFCCNCSVGGPLNLTIDSHCPHCGHQQCPSLRSSKYAQLPGSTRRQPVQDTIQAEPSIEVSSAHQLGIASDVLGVHHRRSHYGPPNSVLATNHHSENETIDPLLISSSLSKHRTPIITQLEPSIHLQSSSGRGSSLCGRNKRHPSRDSRGKQRRPIKKKRPLNATESQESCINDEDETSNGILFAYTNRDTSQMDDCIYACPFLVINVQRYRHFKTQSCYQPWTMPKLREHVIGRSKPEEPRHGPHTLHVCEVCFEGFLGEKDLEMHTCVNPHLTHACYPLPAEGVGKSLSDQIAELPKGPKSGKRTEEYEATWNEWYRVLNGEGAPPQSCYFTNAIARCNDPDTLEDSKTQLIRTFQRAIPIELKAEALRCYIESHRIAVLISLKPRIDIGQLEQACDILSIPMTGSSKKKLRSTKLKREKVESISHEAVMAHDGLDAFTTEQGPLVLFEMGPEIDHTPSAVDTSLQETLFRGPWAMPETIDHTVFQSREEYLYRMTQSEWPFSSWDTTAPAYPVEWDEMSTTIQAGPGGPGIPYVVQPELAQGNSQHFPPPGRPDFVEGSRKPALLPHELSYTVMQPMYTSRWGTFERDLLNPHDGPSFDHDPRPPLSTEFEFDESLFNLTD</sequence>
<feature type="region of interest" description="Disordered" evidence="1">
    <location>
        <begin position="137"/>
        <end position="189"/>
    </location>
</feature>
<dbReference type="OrthoDB" id="4738706at2759"/>
<name>A0A6A5UNE4_9PLEO</name>
<feature type="compositionally biased region" description="Basic and acidic residues" evidence="1">
    <location>
        <begin position="613"/>
        <end position="623"/>
    </location>
</feature>
<proteinExistence type="predicted"/>